<accession>A0A7J0GUW9</accession>
<sequence>MIRQLVVIRDKVVMGEGSSQATLDRLHQWRWPSSANVCRFAYSILSIFCYRVKKIVTTVATAILLVGSASVLKAILSFIKGLA</sequence>
<evidence type="ECO:0000313" key="3">
    <source>
        <dbReference type="Proteomes" id="UP000585474"/>
    </source>
</evidence>
<name>A0A7J0GUW9_9ERIC</name>
<proteinExistence type="predicted"/>
<gene>
    <name evidence="2" type="ORF">Acr_24g0008300</name>
</gene>
<organism evidence="2 3">
    <name type="scientific">Actinidia rufa</name>
    <dbReference type="NCBI Taxonomy" id="165716"/>
    <lineage>
        <taxon>Eukaryota</taxon>
        <taxon>Viridiplantae</taxon>
        <taxon>Streptophyta</taxon>
        <taxon>Embryophyta</taxon>
        <taxon>Tracheophyta</taxon>
        <taxon>Spermatophyta</taxon>
        <taxon>Magnoliopsida</taxon>
        <taxon>eudicotyledons</taxon>
        <taxon>Gunneridae</taxon>
        <taxon>Pentapetalae</taxon>
        <taxon>asterids</taxon>
        <taxon>Ericales</taxon>
        <taxon>Actinidiaceae</taxon>
        <taxon>Actinidia</taxon>
    </lineage>
</organism>
<dbReference type="Proteomes" id="UP000585474">
    <property type="component" value="Unassembled WGS sequence"/>
</dbReference>
<keyword evidence="1" id="KW-0812">Transmembrane</keyword>
<dbReference type="AlphaFoldDB" id="A0A7J0GUW9"/>
<keyword evidence="3" id="KW-1185">Reference proteome</keyword>
<keyword evidence="1" id="KW-0472">Membrane</keyword>
<reference evidence="2 3" key="1">
    <citation type="submission" date="2019-07" db="EMBL/GenBank/DDBJ databases">
        <title>De Novo Assembly of kiwifruit Actinidia rufa.</title>
        <authorList>
            <person name="Sugita-Konishi S."/>
            <person name="Sato K."/>
            <person name="Mori E."/>
            <person name="Abe Y."/>
            <person name="Kisaki G."/>
            <person name="Hamano K."/>
            <person name="Suezawa K."/>
            <person name="Otani M."/>
            <person name="Fukuda T."/>
            <person name="Manabe T."/>
            <person name="Gomi K."/>
            <person name="Tabuchi M."/>
            <person name="Akimitsu K."/>
            <person name="Kataoka I."/>
        </authorList>
    </citation>
    <scope>NUCLEOTIDE SEQUENCE [LARGE SCALE GENOMIC DNA]</scope>
    <source>
        <strain evidence="3">cv. Fuchu</strain>
    </source>
</reference>
<evidence type="ECO:0000313" key="2">
    <source>
        <dbReference type="EMBL" id="GFZ14640.1"/>
    </source>
</evidence>
<feature type="transmembrane region" description="Helical" evidence="1">
    <location>
        <begin position="55"/>
        <end position="79"/>
    </location>
</feature>
<protein>
    <submittedName>
        <fullName evidence="2">Uncharacterized protein</fullName>
    </submittedName>
</protein>
<dbReference type="EMBL" id="BJWL01000024">
    <property type="protein sequence ID" value="GFZ14640.1"/>
    <property type="molecule type" value="Genomic_DNA"/>
</dbReference>
<comment type="caution">
    <text evidence="2">The sequence shown here is derived from an EMBL/GenBank/DDBJ whole genome shotgun (WGS) entry which is preliminary data.</text>
</comment>
<evidence type="ECO:0000256" key="1">
    <source>
        <dbReference type="SAM" id="Phobius"/>
    </source>
</evidence>
<keyword evidence="1" id="KW-1133">Transmembrane helix</keyword>